<gene>
    <name evidence="2" type="ORF">THAOC_12487</name>
</gene>
<dbReference type="Proteomes" id="UP000266841">
    <property type="component" value="Unassembled WGS sequence"/>
</dbReference>
<protein>
    <submittedName>
        <fullName evidence="2">Uncharacterized protein</fullName>
    </submittedName>
</protein>
<feature type="non-terminal residue" evidence="2">
    <location>
        <position position="94"/>
    </location>
</feature>
<dbReference type="EMBL" id="AGNL01014709">
    <property type="protein sequence ID" value="EJK66585.1"/>
    <property type="molecule type" value="Genomic_DNA"/>
</dbReference>
<name>K0SMI5_THAOC</name>
<feature type="region of interest" description="Disordered" evidence="1">
    <location>
        <begin position="1"/>
        <end position="26"/>
    </location>
</feature>
<comment type="caution">
    <text evidence="2">The sequence shown here is derived from an EMBL/GenBank/DDBJ whole genome shotgun (WGS) entry which is preliminary data.</text>
</comment>
<evidence type="ECO:0000256" key="1">
    <source>
        <dbReference type="SAM" id="MobiDB-lite"/>
    </source>
</evidence>
<proteinExistence type="predicted"/>
<organism evidence="2 3">
    <name type="scientific">Thalassiosira oceanica</name>
    <name type="common">Marine diatom</name>
    <dbReference type="NCBI Taxonomy" id="159749"/>
    <lineage>
        <taxon>Eukaryota</taxon>
        <taxon>Sar</taxon>
        <taxon>Stramenopiles</taxon>
        <taxon>Ochrophyta</taxon>
        <taxon>Bacillariophyta</taxon>
        <taxon>Coscinodiscophyceae</taxon>
        <taxon>Thalassiosirophycidae</taxon>
        <taxon>Thalassiosirales</taxon>
        <taxon>Thalassiosiraceae</taxon>
        <taxon>Thalassiosira</taxon>
    </lineage>
</organism>
<keyword evidence="3" id="KW-1185">Reference proteome</keyword>
<reference evidence="2 3" key="1">
    <citation type="journal article" date="2012" name="Genome Biol.">
        <title>Genome and low-iron response of an oceanic diatom adapted to chronic iron limitation.</title>
        <authorList>
            <person name="Lommer M."/>
            <person name="Specht M."/>
            <person name="Roy A.S."/>
            <person name="Kraemer L."/>
            <person name="Andreson R."/>
            <person name="Gutowska M.A."/>
            <person name="Wolf J."/>
            <person name="Bergner S.V."/>
            <person name="Schilhabel M.B."/>
            <person name="Klostermeier U.C."/>
            <person name="Beiko R.G."/>
            <person name="Rosenstiel P."/>
            <person name="Hippler M."/>
            <person name="Laroche J."/>
        </authorList>
    </citation>
    <scope>NUCLEOTIDE SEQUENCE [LARGE SCALE GENOMIC DNA]</scope>
    <source>
        <strain evidence="2 3">CCMP1005</strain>
    </source>
</reference>
<accession>K0SMI5</accession>
<evidence type="ECO:0000313" key="2">
    <source>
        <dbReference type="EMBL" id="EJK66585.1"/>
    </source>
</evidence>
<sequence>MAPPPTRTDDRVGFHNTPWKGTARMNNSGMDTKSLILHLSGLPYNSSLVAPDSGKHEAVAPDAANGGPGRPMLIYFIFFLWTVLDTTSGQTSLR</sequence>
<evidence type="ECO:0000313" key="3">
    <source>
        <dbReference type="Proteomes" id="UP000266841"/>
    </source>
</evidence>
<dbReference type="AlphaFoldDB" id="K0SMI5"/>